<gene>
    <name evidence="5" type="ORF">Cvel_23585</name>
</gene>
<protein>
    <submittedName>
        <fullName evidence="5">Uncharacterized protein</fullName>
    </submittedName>
</protein>
<evidence type="ECO:0000256" key="4">
    <source>
        <dbReference type="SAM" id="MobiDB-lite"/>
    </source>
</evidence>
<evidence type="ECO:0000256" key="3">
    <source>
        <dbReference type="ARBA" id="ARBA00022737"/>
    </source>
</evidence>
<dbReference type="SMART" id="SM00368">
    <property type="entry name" value="LRR_RI"/>
    <property type="match status" value="6"/>
</dbReference>
<reference evidence="5" key="1">
    <citation type="submission" date="2014-11" db="EMBL/GenBank/DDBJ databases">
        <authorList>
            <person name="Otto D Thomas"/>
            <person name="Naeem Raeece"/>
        </authorList>
    </citation>
    <scope>NUCLEOTIDE SEQUENCE</scope>
</reference>
<organism evidence="5">
    <name type="scientific">Chromera velia CCMP2878</name>
    <dbReference type="NCBI Taxonomy" id="1169474"/>
    <lineage>
        <taxon>Eukaryota</taxon>
        <taxon>Sar</taxon>
        <taxon>Alveolata</taxon>
        <taxon>Colpodellida</taxon>
        <taxon>Chromeraceae</taxon>
        <taxon>Chromera</taxon>
    </lineage>
</organism>
<dbReference type="VEuPathDB" id="CryptoDB:Cvel_23585"/>
<keyword evidence="3" id="KW-0677">Repeat</keyword>
<feature type="compositionally biased region" description="Pro residues" evidence="4">
    <location>
        <begin position="124"/>
        <end position="136"/>
    </location>
</feature>
<evidence type="ECO:0000313" key="5">
    <source>
        <dbReference type="EMBL" id="CEM34978.1"/>
    </source>
</evidence>
<dbReference type="PANTHER" id="PTHR24113:SF12">
    <property type="entry name" value="RAN GTPASE-ACTIVATING PROTEIN 1"/>
    <property type="match status" value="1"/>
</dbReference>
<dbReference type="GO" id="GO:0048471">
    <property type="term" value="C:perinuclear region of cytoplasm"/>
    <property type="evidence" value="ECO:0007669"/>
    <property type="project" value="TreeGrafter"/>
</dbReference>
<proteinExistence type="predicted"/>
<keyword evidence="2" id="KW-0433">Leucine-rich repeat</keyword>
<evidence type="ECO:0000256" key="1">
    <source>
        <dbReference type="ARBA" id="ARBA00022468"/>
    </source>
</evidence>
<dbReference type="Gene3D" id="3.80.10.10">
    <property type="entry name" value="Ribonuclease Inhibitor"/>
    <property type="match status" value="2"/>
</dbReference>
<dbReference type="InterPro" id="IPR027038">
    <property type="entry name" value="RanGap"/>
</dbReference>
<sequence length="960" mass="101855">SRNKTLAAAGWVSSSVRGIWWKWTGKPEAPTSRLLGILPTFVDDFAILPIGCSAVQLAREIAAKGGYQMKITKPKNGTLRWAGVDFNVSRDSVHIHQTEYLLSLPLPEGMGESEDSSASAPSSTPVPSPDLFPLPPSSRELPSEPPRLLTAQEGKAFRERLGCLSWVARDTRPDLSQGCNQLSRHSSAPTQADAAYLLSLLRYARRTATSRILCISRSDVPPTSSSLSTKSWSDAALGSAGNAHPQSGWLFTLKSAILHWRAFSQKRVARSSTRAELYAAHDLVDFLECLLPVLRCVWKAGVTAKNISELASDKKGFGLAWVLVEFIKKGLCLLPFEILDLSEFSLGAQKMGLFLSSVPTGQGFLETLKCGPHVCKDASLTVLVSFLERLKAEGKAWGLSACVKTLDLSKCDLGKRADVLLPLLPASMERLDLRGNRLRAPTMTMLSSVVGFGRLPALLSLDLSDNPLGPSGLQAFAESLPSSKLTLPLQSLKLARTRAKAEGVGALGEALKAKTLTSLQTLDLGGNEMRAARLKQLVAAVAAGCVPHLRVLTLTHNRLTEGITGQSDYAPVAELLSTSALSELQELDLSRNFVFDQAVGGENGGEVLLASATDLALPGRFPNLERLDLGGVGVQSCISSSQLAAFATALGVEGAPSLQDLTLFPACSEETPNGVVALANALSSGHLSQLARLNLKYMNRIGGEEFACLGGQRFGGGGAALAEGVRGEGLTTLESFRVYIKRETDGGALAQLGLALGVAGCPRLLKLSLTWSESGDEGVAGLAEGLSEGRLTSFQDLYLDMKCGGEGGDGRRALGEALSSGKVPSLRSLNMGMEWNNSLQFFCEGLLRGGGLGPPVEVHIPCFGPPSNALAEIIRTGKLSGLRTLSLSASRNGEEAIGEALTHPEAALKRLENIIITQPQSNNYSDLATFLQGICRGSGCLPALQFLMFLSKLPAGHEGT</sequence>
<dbReference type="AlphaFoldDB" id="A0A0G4GVN9"/>
<dbReference type="PANTHER" id="PTHR24113">
    <property type="entry name" value="RAN GTPASE-ACTIVATING PROTEIN 1"/>
    <property type="match status" value="1"/>
</dbReference>
<dbReference type="GO" id="GO:0006913">
    <property type="term" value="P:nucleocytoplasmic transport"/>
    <property type="evidence" value="ECO:0007669"/>
    <property type="project" value="TreeGrafter"/>
</dbReference>
<dbReference type="InterPro" id="IPR001611">
    <property type="entry name" value="Leu-rich_rpt"/>
</dbReference>
<accession>A0A0G4GVN9</accession>
<name>A0A0G4GVN9_9ALVE</name>
<dbReference type="Pfam" id="PF13516">
    <property type="entry name" value="LRR_6"/>
    <property type="match status" value="1"/>
</dbReference>
<dbReference type="EMBL" id="CDMZ01001601">
    <property type="protein sequence ID" value="CEM34978.1"/>
    <property type="molecule type" value="Genomic_DNA"/>
</dbReference>
<keyword evidence="1" id="KW-0343">GTPase activation</keyword>
<dbReference type="GO" id="GO:0031267">
    <property type="term" value="F:small GTPase binding"/>
    <property type="evidence" value="ECO:0007669"/>
    <property type="project" value="TreeGrafter"/>
</dbReference>
<dbReference type="GO" id="GO:0005634">
    <property type="term" value="C:nucleus"/>
    <property type="evidence" value="ECO:0007669"/>
    <property type="project" value="TreeGrafter"/>
</dbReference>
<dbReference type="GO" id="GO:0005096">
    <property type="term" value="F:GTPase activator activity"/>
    <property type="evidence" value="ECO:0007669"/>
    <property type="project" value="UniProtKB-KW"/>
</dbReference>
<feature type="region of interest" description="Disordered" evidence="4">
    <location>
        <begin position="109"/>
        <end position="145"/>
    </location>
</feature>
<dbReference type="SUPFAM" id="SSF52047">
    <property type="entry name" value="RNI-like"/>
    <property type="match status" value="1"/>
</dbReference>
<dbReference type="InterPro" id="IPR032675">
    <property type="entry name" value="LRR_dom_sf"/>
</dbReference>
<evidence type="ECO:0000256" key="2">
    <source>
        <dbReference type="ARBA" id="ARBA00022614"/>
    </source>
</evidence>
<dbReference type="GO" id="GO:0005829">
    <property type="term" value="C:cytosol"/>
    <property type="evidence" value="ECO:0007669"/>
    <property type="project" value="TreeGrafter"/>
</dbReference>
<feature type="non-terminal residue" evidence="5">
    <location>
        <position position="1"/>
    </location>
</feature>